<keyword evidence="3" id="KW-1185">Reference proteome</keyword>
<dbReference type="CDD" id="cd00531">
    <property type="entry name" value="NTF2_like"/>
    <property type="match status" value="1"/>
</dbReference>
<dbReference type="SUPFAM" id="SSF54427">
    <property type="entry name" value="NTF2-like"/>
    <property type="match status" value="1"/>
</dbReference>
<dbReference type="NCBIfam" id="TIGR02246">
    <property type="entry name" value="SgcJ/EcaC family oxidoreductase"/>
    <property type="match status" value="1"/>
</dbReference>
<dbReference type="InterPro" id="IPR037401">
    <property type="entry name" value="SnoaL-like"/>
</dbReference>
<accession>A0ABT6RBD4</accession>
<evidence type="ECO:0000313" key="2">
    <source>
        <dbReference type="EMBL" id="MDI3319756.1"/>
    </source>
</evidence>
<reference evidence="2 3" key="1">
    <citation type="submission" date="2023-05" db="EMBL/GenBank/DDBJ databases">
        <title>Genome sequence of Pinibacter sp. MAH-24.</title>
        <authorList>
            <person name="Huq M.A."/>
        </authorList>
    </citation>
    <scope>NUCLEOTIDE SEQUENCE [LARGE SCALE GENOMIC DNA]</scope>
    <source>
        <strain evidence="2 3">MAH-24</strain>
    </source>
</reference>
<organism evidence="2 3">
    <name type="scientific">Pinibacter soli</name>
    <dbReference type="NCBI Taxonomy" id="3044211"/>
    <lineage>
        <taxon>Bacteria</taxon>
        <taxon>Pseudomonadati</taxon>
        <taxon>Bacteroidota</taxon>
        <taxon>Chitinophagia</taxon>
        <taxon>Chitinophagales</taxon>
        <taxon>Chitinophagaceae</taxon>
        <taxon>Pinibacter</taxon>
    </lineage>
</organism>
<dbReference type="Pfam" id="PF13474">
    <property type="entry name" value="SnoaL_3"/>
    <property type="match status" value="1"/>
</dbReference>
<evidence type="ECO:0000259" key="1">
    <source>
        <dbReference type="Pfam" id="PF13474"/>
    </source>
</evidence>
<evidence type="ECO:0000313" key="3">
    <source>
        <dbReference type="Proteomes" id="UP001226434"/>
    </source>
</evidence>
<feature type="domain" description="SnoaL-like" evidence="1">
    <location>
        <begin position="9"/>
        <end position="119"/>
    </location>
</feature>
<dbReference type="InterPro" id="IPR011944">
    <property type="entry name" value="Steroid_delta5-4_isomerase"/>
</dbReference>
<sequence>MNEELKMRKLYEQLIAFWNMRSGDKMSSLFADDGSIVGFDGTQENGSENINARLSDIFKNYKSNPFVYLIREVRFLSDSTALLRAVAGIMPEYGAEMNPDLNTIQSIVTVKKGDEWKIALLQITPASWLGRPEEVKALTKELEDAFKSMHGL</sequence>
<proteinExistence type="predicted"/>
<comment type="caution">
    <text evidence="2">The sequence shown here is derived from an EMBL/GenBank/DDBJ whole genome shotgun (WGS) entry which is preliminary data.</text>
</comment>
<name>A0ABT6RBD4_9BACT</name>
<dbReference type="RefSeq" id="WP_282333858.1">
    <property type="nucleotide sequence ID" value="NZ_JASBRG010000005.1"/>
</dbReference>
<dbReference type="InterPro" id="IPR032710">
    <property type="entry name" value="NTF2-like_dom_sf"/>
</dbReference>
<dbReference type="Proteomes" id="UP001226434">
    <property type="component" value="Unassembled WGS sequence"/>
</dbReference>
<dbReference type="Gene3D" id="3.10.450.50">
    <property type="match status" value="1"/>
</dbReference>
<protein>
    <submittedName>
        <fullName evidence="2">SgcJ/EcaC family oxidoreductase</fullName>
    </submittedName>
</protein>
<dbReference type="EMBL" id="JASBRG010000005">
    <property type="protein sequence ID" value="MDI3319756.1"/>
    <property type="molecule type" value="Genomic_DNA"/>
</dbReference>
<gene>
    <name evidence="2" type="ORF">QJ048_08230</name>
</gene>